<organism evidence="3 4">
    <name type="scientific">Candidatus Pullichristensenella excrementigallinarum</name>
    <dbReference type="NCBI Taxonomy" id="2840907"/>
    <lineage>
        <taxon>Bacteria</taxon>
        <taxon>Bacillati</taxon>
        <taxon>Bacillota</taxon>
        <taxon>Clostridia</taxon>
        <taxon>Candidatus Pullichristensenella</taxon>
    </lineage>
</organism>
<proteinExistence type="inferred from homology"/>
<evidence type="ECO:0000259" key="2">
    <source>
        <dbReference type="Pfam" id="PF01431"/>
    </source>
</evidence>
<dbReference type="Gene3D" id="3.40.390.10">
    <property type="entry name" value="Collagenase (Catalytic Domain)"/>
    <property type="match status" value="1"/>
</dbReference>
<dbReference type="PANTHER" id="PTHR11733">
    <property type="entry name" value="ZINC METALLOPROTEASE FAMILY M13 NEPRILYSIN-RELATED"/>
    <property type="match status" value="1"/>
</dbReference>
<comment type="caution">
    <text evidence="3">The sequence shown here is derived from an EMBL/GenBank/DDBJ whole genome shotgun (WGS) entry which is preliminary data.</text>
</comment>
<dbReference type="AlphaFoldDB" id="A0A9D1LD17"/>
<dbReference type="InterPro" id="IPR000718">
    <property type="entry name" value="Peptidase_M13"/>
</dbReference>
<evidence type="ECO:0000313" key="3">
    <source>
        <dbReference type="EMBL" id="HIU34257.1"/>
    </source>
</evidence>
<dbReference type="SUPFAM" id="SSF55486">
    <property type="entry name" value="Metalloproteases ('zincins'), catalytic domain"/>
    <property type="match status" value="1"/>
</dbReference>
<dbReference type="GO" id="GO:0016485">
    <property type="term" value="P:protein processing"/>
    <property type="evidence" value="ECO:0007669"/>
    <property type="project" value="TreeGrafter"/>
</dbReference>
<feature type="non-terminal residue" evidence="3">
    <location>
        <position position="1"/>
    </location>
</feature>
<dbReference type="GO" id="GO:0005886">
    <property type="term" value="C:plasma membrane"/>
    <property type="evidence" value="ECO:0007669"/>
    <property type="project" value="TreeGrafter"/>
</dbReference>
<dbReference type="EMBL" id="DVMU01000154">
    <property type="protein sequence ID" value="HIU34257.1"/>
    <property type="molecule type" value="Genomic_DNA"/>
</dbReference>
<evidence type="ECO:0000313" key="4">
    <source>
        <dbReference type="Proteomes" id="UP000824072"/>
    </source>
</evidence>
<name>A0A9D1LD17_9FIRM</name>
<dbReference type="GO" id="GO:0004222">
    <property type="term" value="F:metalloendopeptidase activity"/>
    <property type="evidence" value="ECO:0007669"/>
    <property type="project" value="InterPro"/>
</dbReference>
<dbReference type="PANTHER" id="PTHR11733:SF167">
    <property type="entry name" value="FI17812P1-RELATED"/>
    <property type="match status" value="1"/>
</dbReference>
<protein>
    <submittedName>
        <fullName evidence="3">M13 family peptidase</fullName>
    </submittedName>
</protein>
<evidence type="ECO:0000256" key="1">
    <source>
        <dbReference type="ARBA" id="ARBA00007357"/>
    </source>
</evidence>
<gene>
    <name evidence="3" type="ORF">IAB02_06815</name>
</gene>
<reference evidence="3" key="2">
    <citation type="journal article" date="2021" name="PeerJ">
        <title>Extensive microbial diversity within the chicken gut microbiome revealed by metagenomics and culture.</title>
        <authorList>
            <person name="Gilroy R."/>
            <person name="Ravi A."/>
            <person name="Getino M."/>
            <person name="Pursley I."/>
            <person name="Horton D.L."/>
            <person name="Alikhan N.F."/>
            <person name="Baker D."/>
            <person name="Gharbi K."/>
            <person name="Hall N."/>
            <person name="Watson M."/>
            <person name="Adriaenssens E.M."/>
            <person name="Foster-Nyarko E."/>
            <person name="Jarju S."/>
            <person name="Secka A."/>
            <person name="Antonio M."/>
            <person name="Oren A."/>
            <person name="Chaudhuri R.R."/>
            <person name="La Ragione R."/>
            <person name="Hildebrand F."/>
            <person name="Pallen M.J."/>
        </authorList>
    </citation>
    <scope>NUCLEOTIDE SEQUENCE</scope>
    <source>
        <strain evidence="3">ChiHcec3-11533</strain>
    </source>
</reference>
<feature type="domain" description="Peptidase M13 C-terminal" evidence="2">
    <location>
        <begin position="1"/>
        <end position="145"/>
    </location>
</feature>
<dbReference type="InterPro" id="IPR024079">
    <property type="entry name" value="MetalloPept_cat_dom_sf"/>
</dbReference>
<accession>A0A9D1LD17</accession>
<dbReference type="PROSITE" id="PS51885">
    <property type="entry name" value="NEPRILYSIN"/>
    <property type="match status" value="1"/>
</dbReference>
<reference evidence="3" key="1">
    <citation type="submission" date="2020-10" db="EMBL/GenBank/DDBJ databases">
        <authorList>
            <person name="Gilroy R."/>
        </authorList>
    </citation>
    <scope>NUCLEOTIDE SEQUENCE</scope>
    <source>
        <strain evidence="3">ChiHcec3-11533</strain>
    </source>
</reference>
<dbReference type="Proteomes" id="UP000824072">
    <property type="component" value="Unassembled WGS sequence"/>
</dbReference>
<comment type="similarity">
    <text evidence="1">Belongs to the peptidase M13 family.</text>
</comment>
<sequence>HGFDTTGSQFDADGNLRNWWTDEDRAAFEELTAKVEAYYSAIEALPGKYVDGQLTIGETVADLGGLSCALEIARDIEEFDYAAFFQSFAEIWRLKTTPEMTEILLTDEHPPHYLRANVNVQQFEEFYQTYDVQPGDGMYLAPEARLSVW</sequence>
<dbReference type="InterPro" id="IPR018497">
    <property type="entry name" value="Peptidase_M13_C"/>
</dbReference>
<dbReference type="Pfam" id="PF01431">
    <property type="entry name" value="Peptidase_M13"/>
    <property type="match status" value="1"/>
</dbReference>